<feature type="transmembrane region" description="Helical" evidence="6">
    <location>
        <begin position="32"/>
        <end position="52"/>
    </location>
</feature>
<name>A0A4U1CBK5_9SPHI</name>
<dbReference type="EMBL" id="SWBO01000002">
    <property type="protein sequence ID" value="TKC02490.1"/>
    <property type="molecule type" value="Genomic_DNA"/>
</dbReference>
<evidence type="ECO:0000256" key="2">
    <source>
        <dbReference type="ARBA" id="ARBA00022475"/>
    </source>
</evidence>
<feature type="transmembrane region" description="Helical" evidence="6">
    <location>
        <begin position="397"/>
        <end position="416"/>
    </location>
</feature>
<proteinExistence type="predicted"/>
<evidence type="ECO:0000256" key="1">
    <source>
        <dbReference type="ARBA" id="ARBA00004651"/>
    </source>
</evidence>
<feature type="domain" description="DUF4131" evidence="8">
    <location>
        <begin position="39"/>
        <end position="198"/>
    </location>
</feature>
<feature type="domain" description="ComEC/Rec2-related protein" evidence="7">
    <location>
        <begin position="240"/>
        <end position="502"/>
    </location>
</feature>
<organism evidence="9 10">
    <name type="scientific">Pedobacter cryotolerans</name>
    <dbReference type="NCBI Taxonomy" id="2571270"/>
    <lineage>
        <taxon>Bacteria</taxon>
        <taxon>Pseudomonadati</taxon>
        <taxon>Bacteroidota</taxon>
        <taxon>Sphingobacteriia</taxon>
        <taxon>Sphingobacteriales</taxon>
        <taxon>Sphingobacteriaceae</taxon>
        <taxon>Pedobacter</taxon>
    </lineage>
</organism>
<dbReference type="Proteomes" id="UP000310477">
    <property type="component" value="Unassembled WGS sequence"/>
</dbReference>
<feature type="transmembrane region" description="Helical" evidence="6">
    <location>
        <begin position="260"/>
        <end position="279"/>
    </location>
</feature>
<dbReference type="Pfam" id="PF13567">
    <property type="entry name" value="DUF4131"/>
    <property type="match status" value="1"/>
</dbReference>
<keyword evidence="2" id="KW-1003">Cell membrane</keyword>
<feature type="transmembrane region" description="Helical" evidence="6">
    <location>
        <begin position="316"/>
        <end position="333"/>
    </location>
</feature>
<feature type="transmembrane region" description="Helical" evidence="6">
    <location>
        <begin position="509"/>
        <end position="527"/>
    </location>
</feature>
<feature type="transmembrane region" description="Helical" evidence="6">
    <location>
        <begin position="7"/>
        <end position="26"/>
    </location>
</feature>
<feature type="transmembrane region" description="Helical" evidence="6">
    <location>
        <begin position="64"/>
        <end position="83"/>
    </location>
</feature>
<comment type="caution">
    <text evidence="9">The sequence shown here is derived from an EMBL/GenBank/DDBJ whole genome shotgun (WGS) entry which is preliminary data.</text>
</comment>
<dbReference type="InterPro" id="IPR025405">
    <property type="entry name" value="DUF4131"/>
</dbReference>
<evidence type="ECO:0000313" key="10">
    <source>
        <dbReference type="Proteomes" id="UP000310477"/>
    </source>
</evidence>
<dbReference type="AlphaFoldDB" id="A0A4U1CBK5"/>
<dbReference type="InterPro" id="IPR004477">
    <property type="entry name" value="ComEC_N"/>
</dbReference>
<evidence type="ECO:0000256" key="6">
    <source>
        <dbReference type="SAM" id="Phobius"/>
    </source>
</evidence>
<dbReference type="OrthoDB" id="9761531at2"/>
<evidence type="ECO:0000313" key="9">
    <source>
        <dbReference type="EMBL" id="TKC02490.1"/>
    </source>
</evidence>
<accession>A0A4U1CBK5</accession>
<dbReference type="Pfam" id="PF03772">
    <property type="entry name" value="Competence"/>
    <property type="match status" value="1"/>
</dbReference>
<feature type="transmembrane region" description="Helical" evidence="6">
    <location>
        <begin position="481"/>
        <end position="503"/>
    </location>
</feature>
<dbReference type="PANTHER" id="PTHR30619:SF1">
    <property type="entry name" value="RECOMBINATION PROTEIN 2"/>
    <property type="match status" value="1"/>
</dbReference>
<sequence>MTFKSEIIFVRVLAPFLAGIVIFYLFADQNLINDLLTVSILLLTFLIIINVFYKSIKAYHFKKLITTIFYLFCFAFGGLLTLLHHQTYRSNYFASSNYDYLKVWINDEPQLKNKILRFEVIVTHGFNKKDEKQLSGKLLIALKVDSIKPIELNYGDELIITGKYQPVEPAYNDGEFDFKAWLAVKNIYQQTFINQNQLVKLNENEGNKIIKFAIQQRQKQVKIYRKLIKNDEAFAVASTLVLGYRADLSKETLNAYSKTGTIHALSVSGAHVGIIFFLLNAMLSFLDRKKLLKVIKLVVICFLIWYYALLTGFSSSVLRSAIMITIFILAKSFNRSSNNYNILAFTAFILLFYNPFYIWDVGFQLSFISVFGLIYLQPKIYKWLYFKNKWADKLWSAIALSLAAQLATFPLSVFYFHQFPVYFLLGNIFILLPLIILMYFGIGILILKVYFLAPIFEWIISFTNNGLKFIADLPFSGITSIWLNTWQLLLLSSAIGFLIYALVNYQKRLLFFAICLLIAFQTYAAFVKTSAMRQQKISFFTLRKNYAVAFVQSNKAILVTDLTADDKNFQFFVEPALDKMQVEDVLFINWKQDTVLTNFVKKESQIRFLNYKILMVDEKFNYKKIDNMPKVNAVWLHNNTRKNIKELPEEVVFKELIIDASNKDYMIKTYENDAKKIKLKYHTLKKNISYLINLK</sequence>
<evidence type="ECO:0000256" key="4">
    <source>
        <dbReference type="ARBA" id="ARBA00022989"/>
    </source>
</evidence>
<dbReference type="InterPro" id="IPR052159">
    <property type="entry name" value="Competence_DNA_uptake"/>
</dbReference>
<dbReference type="PANTHER" id="PTHR30619">
    <property type="entry name" value="DNA INTERNALIZATION/COMPETENCE PROTEIN COMEC/REC2"/>
    <property type="match status" value="1"/>
</dbReference>
<feature type="transmembrane region" description="Helical" evidence="6">
    <location>
        <begin position="340"/>
        <end position="359"/>
    </location>
</feature>
<keyword evidence="3 6" id="KW-0812">Transmembrane</keyword>
<keyword evidence="10" id="KW-1185">Reference proteome</keyword>
<feature type="transmembrane region" description="Helical" evidence="6">
    <location>
        <begin position="291"/>
        <end position="310"/>
    </location>
</feature>
<evidence type="ECO:0000259" key="7">
    <source>
        <dbReference type="Pfam" id="PF03772"/>
    </source>
</evidence>
<comment type="subcellular location">
    <subcellularLocation>
        <location evidence="1">Cell membrane</location>
        <topology evidence="1">Multi-pass membrane protein</topology>
    </subcellularLocation>
</comment>
<evidence type="ECO:0000259" key="8">
    <source>
        <dbReference type="Pfam" id="PF13567"/>
    </source>
</evidence>
<evidence type="ECO:0000256" key="5">
    <source>
        <dbReference type="ARBA" id="ARBA00023136"/>
    </source>
</evidence>
<gene>
    <name evidence="9" type="ORF">FA045_04225</name>
</gene>
<keyword evidence="5 6" id="KW-0472">Membrane</keyword>
<dbReference type="GO" id="GO:0005886">
    <property type="term" value="C:plasma membrane"/>
    <property type="evidence" value="ECO:0007669"/>
    <property type="project" value="UniProtKB-SubCell"/>
</dbReference>
<dbReference type="NCBIfam" id="TIGR00360">
    <property type="entry name" value="ComEC_N-term"/>
    <property type="match status" value="1"/>
</dbReference>
<protein>
    <submittedName>
        <fullName evidence="9">ComEC family competence protein</fullName>
    </submittedName>
</protein>
<feature type="transmembrane region" description="Helical" evidence="6">
    <location>
        <begin position="428"/>
        <end position="460"/>
    </location>
</feature>
<evidence type="ECO:0000256" key="3">
    <source>
        <dbReference type="ARBA" id="ARBA00022692"/>
    </source>
</evidence>
<reference evidence="9 10" key="1">
    <citation type="submission" date="2019-04" db="EMBL/GenBank/DDBJ databases">
        <title>Pedobacter sp. AR-2-6 sp. nov., isolated from Arctic soil.</title>
        <authorList>
            <person name="Dahal R.H."/>
            <person name="Kim D.-U."/>
        </authorList>
    </citation>
    <scope>NUCLEOTIDE SEQUENCE [LARGE SCALE GENOMIC DNA]</scope>
    <source>
        <strain evidence="9 10">AR-2-6</strain>
    </source>
</reference>
<keyword evidence="4 6" id="KW-1133">Transmembrane helix</keyword>
<dbReference type="RefSeq" id="WP_136874802.1">
    <property type="nucleotide sequence ID" value="NZ_SWBO01000002.1"/>
</dbReference>